<dbReference type="Proteomes" id="UP001168821">
    <property type="component" value="Unassembled WGS sequence"/>
</dbReference>
<reference evidence="1" key="1">
    <citation type="journal article" date="2023" name="G3 (Bethesda)">
        <title>Whole genome assemblies of Zophobas morio and Tenebrio molitor.</title>
        <authorList>
            <person name="Kaur S."/>
            <person name="Stinson S.A."/>
            <person name="diCenzo G.C."/>
        </authorList>
    </citation>
    <scope>NUCLEOTIDE SEQUENCE</scope>
    <source>
        <strain evidence="1">QUZm001</strain>
    </source>
</reference>
<organism evidence="1 2">
    <name type="scientific">Zophobas morio</name>
    <dbReference type="NCBI Taxonomy" id="2755281"/>
    <lineage>
        <taxon>Eukaryota</taxon>
        <taxon>Metazoa</taxon>
        <taxon>Ecdysozoa</taxon>
        <taxon>Arthropoda</taxon>
        <taxon>Hexapoda</taxon>
        <taxon>Insecta</taxon>
        <taxon>Pterygota</taxon>
        <taxon>Neoptera</taxon>
        <taxon>Endopterygota</taxon>
        <taxon>Coleoptera</taxon>
        <taxon>Polyphaga</taxon>
        <taxon>Cucujiformia</taxon>
        <taxon>Tenebrionidae</taxon>
        <taxon>Zophobas</taxon>
    </lineage>
</organism>
<evidence type="ECO:0000313" key="1">
    <source>
        <dbReference type="EMBL" id="KAJ3615671.1"/>
    </source>
</evidence>
<evidence type="ECO:0000313" key="2">
    <source>
        <dbReference type="Proteomes" id="UP001168821"/>
    </source>
</evidence>
<dbReference type="AlphaFoldDB" id="A0AA38HIL9"/>
<keyword evidence="2" id="KW-1185">Reference proteome</keyword>
<sequence>MAESNRDKATLFAHFLASQIVPFAHYTANDDAFPQLSLPLPVNYGPFNLVNNEEVQAIVEALPKRKAPDPDGIINEMLKKMRLS</sequence>
<protein>
    <submittedName>
        <fullName evidence="1">Uncharacterized protein</fullName>
    </submittedName>
</protein>
<comment type="caution">
    <text evidence="1">The sequence shown here is derived from an EMBL/GenBank/DDBJ whole genome shotgun (WGS) entry which is preliminary data.</text>
</comment>
<name>A0AA38HIL9_9CUCU</name>
<proteinExistence type="predicted"/>
<gene>
    <name evidence="1" type="ORF">Zmor_012384</name>
</gene>
<dbReference type="EMBL" id="JALNTZ010003977">
    <property type="protein sequence ID" value="KAJ3615671.1"/>
    <property type="molecule type" value="Genomic_DNA"/>
</dbReference>
<accession>A0AA38HIL9</accession>